<comment type="pathway">
    <text evidence="11">Pyrimidine metabolism; UMP biosynthesis via de novo pathway; orotate from (S)-dihydroorotate (NAD(+) route): step 1/1.</text>
</comment>
<dbReference type="Pfam" id="PF10418">
    <property type="entry name" value="DHODB_Fe-S_bind"/>
    <property type="match status" value="1"/>
</dbReference>
<dbReference type="Gene3D" id="2.40.30.10">
    <property type="entry name" value="Translation factors"/>
    <property type="match status" value="1"/>
</dbReference>
<dbReference type="InterPro" id="IPR019480">
    <property type="entry name" value="Dihydroorotate_DH_Fe-S-bd"/>
</dbReference>
<keyword evidence="3 11" id="KW-0285">Flavoprotein</keyword>
<proteinExistence type="inferred from homology"/>
<evidence type="ECO:0000313" key="16">
    <source>
        <dbReference type="Proteomes" id="UP000178951"/>
    </source>
</evidence>
<dbReference type="InterPro" id="IPR017938">
    <property type="entry name" value="Riboflavin_synthase-like_b-brl"/>
</dbReference>
<dbReference type="GO" id="GO:0051537">
    <property type="term" value="F:2 iron, 2 sulfur cluster binding"/>
    <property type="evidence" value="ECO:0007669"/>
    <property type="project" value="UniProtKB-KW"/>
</dbReference>
<comment type="similarity">
    <text evidence="1 11">Belongs to the PyrK family.</text>
</comment>
<organism evidence="15 16">
    <name type="scientific">candidate division WOR-1 bacterium RIFOXYB2_FULL_48_7</name>
    <dbReference type="NCBI Taxonomy" id="1802583"/>
    <lineage>
        <taxon>Bacteria</taxon>
        <taxon>Bacillati</taxon>
        <taxon>Saganbacteria</taxon>
    </lineage>
</organism>
<evidence type="ECO:0000256" key="6">
    <source>
        <dbReference type="ARBA" id="ARBA00022827"/>
    </source>
</evidence>
<dbReference type="InterPro" id="IPR001433">
    <property type="entry name" value="OxRdtase_FAD/NAD-bd"/>
</dbReference>
<evidence type="ECO:0000256" key="10">
    <source>
        <dbReference type="ARBA" id="ARBA00023014"/>
    </source>
</evidence>
<dbReference type="InterPro" id="IPR017927">
    <property type="entry name" value="FAD-bd_FR_type"/>
</dbReference>
<keyword evidence="2 11" id="KW-0813">Transport</keyword>
<feature type="binding site" evidence="11 13">
    <location>
        <position position="224"/>
    </location>
    <ligand>
        <name>[2Fe-2S] cluster</name>
        <dbReference type="ChEBI" id="CHEBI:190135"/>
    </ligand>
</feature>
<comment type="caution">
    <text evidence="15">The sequence shown here is derived from an EMBL/GenBank/DDBJ whole genome shotgun (WGS) entry which is preliminary data.</text>
</comment>
<dbReference type="UniPathway" id="UPA00070">
    <property type="reaction ID" value="UER00945"/>
</dbReference>
<reference evidence="15 16" key="1">
    <citation type="journal article" date="2016" name="Nat. Commun.">
        <title>Thousands of microbial genomes shed light on interconnected biogeochemical processes in an aquifer system.</title>
        <authorList>
            <person name="Anantharaman K."/>
            <person name="Brown C.T."/>
            <person name="Hug L.A."/>
            <person name="Sharon I."/>
            <person name="Castelle C.J."/>
            <person name="Probst A.J."/>
            <person name="Thomas B.C."/>
            <person name="Singh A."/>
            <person name="Wilkins M.J."/>
            <person name="Karaoz U."/>
            <person name="Brodie E.L."/>
            <person name="Williams K.H."/>
            <person name="Hubbard S.S."/>
            <person name="Banfield J.F."/>
        </authorList>
    </citation>
    <scope>NUCLEOTIDE SEQUENCE [LARGE SCALE GENOMIC DNA]</scope>
</reference>
<dbReference type="InterPro" id="IPR012165">
    <property type="entry name" value="Cyt_c3_hydrogenase_gsu"/>
</dbReference>
<keyword evidence="10 11" id="KW-0411">Iron-sulfur</keyword>
<protein>
    <recommendedName>
        <fullName evidence="11">Dihydroorotate dehydrogenase B (NAD(+)), electron transfer subunit</fullName>
    </recommendedName>
    <alternativeName>
        <fullName evidence="11">Dihydroorotate oxidase B, electron transfer subunit</fullName>
    </alternativeName>
</protein>
<keyword evidence="8 11" id="KW-0249">Electron transport</keyword>
<dbReference type="PANTHER" id="PTHR43513:SF3">
    <property type="entry name" value="DIHYDROOROTATE DEHYDROGENASE B (NAD(+)), ELECTRON TRANSFER SUBUNIT-RELATED"/>
    <property type="match status" value="1"/>
</dbReference>
<accession>A0A1F4TPN9</accession>
<dbReference type="GO" id="GO:0009055">
    <property type="term" value="F:electron transfer activity"/>
    <property type="evidence" value="ECO:0007669"/>
    <property type="project" value="UniProtKB-UniRule"/>
</dbReference>
<dbReference type="Pfam" id="PF00175">
    <property type="entry name" value="NAD_binding_1"/>
    <property type="match status" value="1"/>
</dbReference>
<evidence type="ECO:0000256" key="5">
    <source>
        <dbReference type="ARBA" id="ARBA00022723"/>
    </source>
</evidence>
<feature type="binding site" evidence="11 13">
    <location>
        <position position="227"/>
    </location>
    <ligand>
        <name>[2Fe-2S] cluster</name>
        <dbReference type="ChEBI" id="CHEBI:190135"/>
    </ligand>
</feature>
<evidence type="ECO:0000256" key="4">
    <source>
        <dbReference type="ARBA" id="ARBA00022714"/>
    </source>
</evidence>
<dbReference type="InterPro" id="IPR039261">
    <property type="entry name" value="FNR_nucleotide-bd"/>
</dbReference>
<keyword evidence="7 11" id="KW-0665">Pyrimidine biosynthesis</keyword>
<feature type="binding site" evidence="11 13">
    <location>
        <position position="239"/>
    </location>
    <ligand>
        <name>[2Fe-2S] cluster</name>
        <dbReference type="ChEBI" id="CHEBI:190135"/>
    </ligand>
</feature>
<evidence type="ECO:0000256" key="12">
    <source>
        <dbReference type="PIRSR" id="PIRSR006816-1"/>
    </source>
</evidence>
<sequence length="252" mass="27282">MASQEKCRIIDHQKVGPQHYKLVLASDYLSKHAQPGQFVQVKCSDTLDPLLRRPISLHQISPEHKTFALLYEVVGKGTNELTKLFVGENLDLFGPLGTGFQLDSQRNKHLLVGGGMGSAPLLALAERLTGQVSILLGAKTAANILAEADYNKLGHNVAVITDDGSKGKKGLVSDLLLERISQDSVVYACGPKSMLRAVAEICWQKKVDCQISMEERMACGIGACKGCAVKTKGGYKMACKDGPVFKGEDIIW</sequence>
<feature type="binding site" evidence="11 12">
    <location>
        <begin position="77"/>
        <end position="78"/>
    </location>
    <ligand>
        <name>FAD</name>
        <dbReference type="ChEBI" id="CHEBI:57692"/>
    </ligand>
</feature>
<keyword evidence="5 11" id="KW-0479">Metal-binding</keyword>
<dbReference type="Gene3D" id="2.10.240.10">
    <property type="entry name" value="Dihydroorotate dehydrogenase, electron transfer subunit"/>
    <property type="match status" value="1"/>
</dbReference>
<gene>
    <name evidence="11" type="primary">pyrK</name>
    <name evidence="15" type="ORF">A2311_05565</name>
</gene>
<evidence type="ECO:0000256" key="8">
    <source>
        <dbReference type="ARBA" id="ARBA00022982"/>
    </source>
</evidence>
<feature type="binding site" evidence="11 12">
    <location>
        <begin position="53"/>
        <end position="56"/>
    </location>
    <ligand>
        <name>FAD</name>
        <dbReference type="ChEBI" id="CHEBI:57692"/>
    </ligand>
</feature>
<keyword evidence="9 11" id="KW-0408">Iron</keyword>
<evidence type="ECO:0000256" key="13">
    <source>
        <dbReference type="PIRSR" id="PIRSR006816-2"/>
    </source>
</evidence>
<dbReference type="EMBL" id="MEUF01000040">
    <property type="protein sequence ID" value="OGC34681.1"/>
    <property type="molecule type" value="Genomic_DNA"/>
</dbReference>
<evidence type="ECO:0000256" key="3">
    <source>
        <dbReference type="ARBA" id="ARBA00022630"/>
    </source>
</evidence>
<keyword evidence="6 11" id="KW-0274">FAD</keyword>
<evidence type="ECO:0000256" key="1">
    <source>
        <dbReference type="ARBA" id="ARBA00006422"/>
    </source>
</evidence>
<dbReference type="CDD" id="cd06218">
    <property type="entry name" value="DHOD_e_trans"/>
    <property type="match status" value="1"/>
</dbReference>
<comment type="cofactor">
    <cofactor evidence="13">
        <name>[2Fe-2S] cluster</name>
        <dbReference type="ChEBI" id="CHEBI:190135"/>
    </cofactor>
    <text evidence="13">Binds 1 [2Fe-2S] cluster per subunit.</text>
</comment>
<dbReference type="GO" id="GO:0016491">
    <property type="term" value="F:oxidoreductase activity"/>
    <property type="evidence" value="ECO:0007669"/>
    <property type="project" value="InterPro"/>
</dbReference>
<dbReference type="InterPro" id="IPR050353">
    <property type="entry name" value="PyrK_electron_transfer"/>
</dbReference>
<comment type="cofactor">
    <cofactor evidence="11 12">
        <name>FAD</name>
        <dbReference type="ChEBI" id="CHEBI:57692"/>
    </cofactor>
    <text evidence="11 12">Binds 1 FAD per subunit.</text>
</comment>
<keyword evidence="4 11" id="KW-0001">2Fe-2S</keyword>
<evidence type="ECO:0000259" key="14">
    <source>
        <dbReference type="PROSITE" id="PS51384"/>
    </source>
</evidence>
<dbReference type="InterPro" id="IPR037117">
    <property type="entry name" value="Dihydroorotate_DH_ele_sf"/>
</dbReference>
<dbReference type="HAMAP" id="MF_01211">
    <property type="entry name" value="DHODB_Fe_S_bind"/>
    <property type="match status" value="1"/>
</dbReference>
<dbReference type="GO" id="GO:0044205">
    <property type="term" value="P:'de novo' UMP biosynthetic process"/>
    <property type="evidence" value="ECO:0007669"/>
    <property type="project" value="UniProtKB-UniRule"/>
</dbReference>
<dbReference type="PIRSF" id="PIRSF006816">
    <property type="entry name" value="Cyc3_hyd_g"/>
    <property type="match status" value="1"/>
</dbReference>
<name>A0A1F4TPN9_UNCSA</name>
<dbReference type="PRINTS" id="PR00409">
    <property type="entry name" value="PHDIOXRDTASE"/>
</dbReference>
<dbReference type="PANTHER" id="PTHR43513">
    <property type="entry name" value="DIHYDROOROTATE DEHYDROGENASE B (NAD(+)), ELECTRON TRANSFER SUBUNIT"/>
    <property type="match status" value="1"/>
</dbReference>
<feature type="domain" description="FAD-binding FR-type" evidence="14">
    <location>
        <begin position="2"/>
        <end position="102"/>
    </location>
</feature>
<feature type="binding site" evidence="11 13">
    <location>
        <position position="219"/>
    </location>
    <ligand>
        <name>[2Fe-2S] cluster</name>
        <dbReference type="ChEBI" id="CHEBI:190135"/>
    </ligand>
</feature>
<dbReference type="Gene3D" id="3.40.50.80">
    <property type="entry name" value="Nucleotide-binding domain of ferredoxin-NADP reductase (FNR) module"/>
    <property type="match status" value="1"/>
</dbReference>
<dbReference type="Proteomes" id="UP000178951">
    <property type="component" value="Unassembled WGS sequence"/>
</dbReference>
<evidence type="ECO:0000256" key="11">
    <source>
        <dbReference type="HAMAP-Rule" id="MF_01211"/>
    </source>
</evidence>
<comment type="subunit">
    <text evidence="11">Heterotetramer of 2 PyrK and 2 PyrD type B subunits.</text>
</comment>
<evidence type="ECO:0000256" key="7">
    <source>
        <dbReference type="ARBA" id="ARBA00022975"/>
    </source>
</evidence>
<dbReference type="PROSITE" id="PS51384">
    <property type="entry name" value="FAD_FR"/>
    <property type="match status" value="1"/>
</dbReference>
<dbReference type="SUPFAM" id="SSF52343">
    <property type="entry name" value="Ferredoxin reductase-like, C-terminal NADP-linked domain"/>
    <property type="match status" value="1"/>
</dbReference>
<dbReference type="InterPro" id="IPR023455">
    <property type="entry name" value="Dihydroorotate_DHASE_ETsu"/>
</dbReference>
<evidence type="ECO:0000256" key="2">
    <source>
        <dbReference type="ARBA" id="ARBA00022448"/>
    </source>
</evidence>
<dbReference type="NCBIfam" id="NF000798">
    <property type="entry name" value="PRK00054.1-3"/>
    <property type="match status" value="1"/>
</dbReference>
<comment type="cofactor">
    <cofactor evidence="11">
        <name>[2Fe-2S] cluster</name>
        <dbReference type="ChEBI" id="CHEBI:190135"/>
    </cofactor>
    <text evidence="11">Binds 1 [2Fe-2S] cluster per subunit.</text>
</comment>
<comment type="function">
    <text evidence="11">Responsible for channeling the electrons from the oxidation of dihydroorotate from the FMN redox center in the PyrD type B subunit to the ultimate electron acceptor NAD(+).</text>
</comment>
<evidence type="ECO:0000256" key="9">
    <source>
        <dbReference type="ARBA" id="ARBA00023004"/>
    </source>
</evidence>
<dbReference type="GO" id="GO:0046872">
    <property type="term" value="F:metal ion binding"/>
    <property type="evidence" value="ECO:0007669"/>
    <property type="project" value="UniProtKB-KW"/>
</dbReference>
<dbReference type="AlphaFoldDB" id="A0A1F4TPN9"/>
<dbReference type="STRING" id="1802583.A2311_05565"/>
<comment type="caution">
    <text evidence="11">Lacks conserved residue(s) required for the propagation of feature annotation.</text>
</comment>
<dbReference type="SUPFAM" id="SSF63380">
    <property type="entry name" value="Riboflavin synthase domain-like"/>
    <property type="match status" value="1"/>
</dbReference>
<dbReference type="GO" id="GO:0050660">
    <property type="term" value="F:flavin adenine dinucleotide binding"/>
    <property type="evidence" value="ECO:0007669"/>
    <property type="project" value="InterPro"/>
</dbReference>
<evidence type="ECO:0000313" key="15">
    <source>
        <dbReference type="EMBL" id="OGC34681.1"/>
    </source>
</evidence>